<evidence type="ECO:0000256" key="1">
    <source>
        <dbReference type="SAM" id="MobiDB-lite"/>
    </source>
</evidence>
<feature type="non-terminal residue" evidence="3">
    <location>
        <position position="237"/>
    </location>
</feature>
<keyword evidence="2" id="KW-0812">Transmembrane</keyword>
<accession>A0A448X944</accession>
<comment type="caution">
    <text evidence="3">The sequence shown here is derived from an EMBL/GenBank/DDBJ whole genome shotgun (WGS) entry which is preliminary data.</text>
</comment>
<evidence type="ECO:0000313" key="3">
    <source>
        <dbReference type="EMBL" id="VEL31065.1"/>
    </source>
</evidence>
<evidence type="ECO:0000313" key="4">
    <source>
        <dbReference type="Proteomes" id="UP000784294"/>
    </source>
</evidence>
<dbReference type="AlphaFoldDB" id="A0A448X944"/>
<protein>
    <submittedName>
        <fullName evidence="3">Uncharacterized protein</fullName>
    </submittedName>
</protein>
<dbReference type="EMBL" id="CAAALY010118197">
    <property type="protein sequence ID" value="VEL31065.1"/>
    <property type="molecule type" value="Genomic_DNA"/>
</dbReference>
<gene>
    <name evidence="3" type="ORF">PXEA_LOCUS24505</name>
</gene>
<evidence type="ECO:0000256" key="2">
    <source>
        <dbReference type="SAM" id="Phobius"/>
    </source>
</evidence>
<feature type="region of interest" description="Disordered" evidence="1">
    <location>
        <begin position="19"/>
        <end position="100"/>
    </location>
</feature>
<feature type="compositionally biased region" description="Polar residues" evidence="1">
    <location>
        <begin position="31"/>
        <end position="41"/>
    </location>
</feature>
<reference evidence="3" key="1">
    <citation type="submission" date="2018-11" db="EMBL/GenBank/DDBJ databases">
        <authorList>
            <consortium name="Pathogen Informatics"/>
        </authorList>
    </citation>
    <scope>NUCLEOTIDE SEQUENCE</scope>
</reference>
<feature type="transmembrane region" description="Helical" evidence="2">
    <location>
        <begin position="120"/>
        <end position="145"/>
    </location>
</feature>
<sequence>MLSSHDLVFSAIATEEANEKAMLDEVPTGSDLPTGQESMHATKQGRDLERATDRPRSWSADRSGSHSFTKGRWDRNYMEGQAHGSRAGGQGGELRSLGGYRSGDQDDLGPAIAGQPSNTLLIVVATSVFGFVVLTANLLVVVCLVRRQRHQRARLRAKLAQTNGFGMASLSGTTQIHSPSKLIPFTANLLSRTISCLANISLVNANANTLTNRRLNSLDQTHFKGVLANDQGNASRL</sequence>
<keyword evidence="2" id="KW-1133">Transmembrane helix</keyword>
<proteinExistence type="predicted"/>
<organism evidence="3 4">
    <name type="scientific">Protopolystoma xenopodis</name>
    <dbReference type="NCBI Taxonomy" id="117903"/>
    <lineage>
        <taxon>Eukaryota</taxon>
        <taxon>Metazoa</taxon>
        <taxon>Spiralia</taxon>
        <taxon>Lophotrochozoa</taxon>
        <taxon>Platyhelminthes</taxon>
        <taxon>Monogenea</taxon>
        <taxon>Polyopisthocotylea</taxon>
        <taxon>Polystomatidea</taxon>
        <taxon>Polystomatidae</taxon>
        <taxon>Protopolystoma</taxon>
    </lineage>
</organism>
<name>A0A448X944_9PLAT</name>
<keyword evidence="2" id="KW-0472">Membrane</keyword>
<keyword evidence="4" id="KW-1185">Reference proteome</keyword>
<feature type="compositionally biased region" description="Basic and acidic residues" evidence="1">
    <location>
        <begin position="44"/>
        <end position="56"/>
    </location>
</feature>
<dbReference type="Proteomes" id="UP000784294">
    <property type="component" value="Unassembled WGS sequence"/>
</dbReference>